<comment type="similarity">
    <text evidence="1">Belongs to the DNA mismatch repair MutS family.</text>
</comment>
<dbReference type="AlphaFoldDB" id="A0AAE0U857"/>
<accession>A0AAE0U857</accession>
<evidence type="ECO:0000313" key="6">
    <source>
        <dbReference type="EMBL" id="KAK3394536.1"/>
    </source>
</evidence>
<evidence type="ECO:0000256" key="1">
    <source>
        <dbReference type="ARBA" id="ARBA00006271"/>
    </source>
</evidence>
<dbReference type="GO" id="GO:0051026">
    <property type="term" value="P:chiasma assembly"/>
    <property type="evidence" value="ECO:0007669"/>
    <property type="project" value="TreeGrafter"/>
</dbReference>
<protein>
    <submittedName>
        <fullName evidence="6">DNA mismatch repair protein MutS</fullName>
    </submittedName>
</protein>
<keyword evidence="2" id="KW-0547">Nucleotide-binding</keyword>
<dbReference type="PROSITE" id="PS00486">
    <property type="entry name" value="DNA_MISMATCH_REPAIR_2"/>
    <property type="match status" value="1"/>
</dbReference>
<comment type="caution">
    <text evidence="6">The sequence shown here is derived from an EMBL/GenBank/DDBJ whole genome shotgun (WGS) entry which is preliminary data.</text>
</comment>
<evidence type="ECO:0000259" key="5">
    <source>
        <dbReference type="PROSITE" id="PS00486"/>
    </source>
</evidence>
<dbReference type="SMART" id="SM00533">
    <property type="entry name" value="MUTSd"/>
    <property type="match status" value="1"/>
</dbReference>
<dbReference type="PANTHER" id="PTHR11361">
    <property type="entry name" value="DNA MISMATCH REPAIR PROTEIN MUTS FAMILY MEMBER"/>
    <property type="match status" value="1"/>
</dbReference>
<dbReference type="InterPro" id="IPR000432">
    <property type="entry name" value="DNA_mismatch_repair_MutS_C"/>
</dbReference>
<evidence type="ECO:0000256" key="2">
    <source>
        <dbReference type="ARBA" id="ARBA00022741"/>
    </source>
</evidence>
<evidence type="ECO:0000256" key="3">
    <source>
        <dbReference type="ARBA" id="ARBA00022840"/>
    </source>
</evidence>
<keyword evidence="7" id="KW-1185">Reference proteome</keyword>
<dbReference type="Proteomes" id="UP001285441">
    <property type="component" value="Unassembled WGS sequence"/>
</dbReference>
<dbReference type="GO" id="GO:0005524">
    <property type="term" value="F:ATP binding"/>
    <property type="evidence" value="ECO:0007669"/>
    <property type="project" value="UniProtKB-KW"/>
</dbReference>
<dbReference type="Pfam" id="PF05192">
    <property type="entry name" value="MutS_III"/>
    <property type="match status" value="1"/>
</dbReference>
<dbReference type="PANTHER" id="PTHR11361:SF20">
    <property type="entry name" value="MUTS PROTEIN HOMOLOG 5"/>
    <property type="match status" value="1"/>
</dbReference>
<evidence type="ECO:0000256" key="4">
    <source>
        <dbReference type="ARBA" id="ARBA00023125"/>
    </source>
</evidence>
<evidence type="ECO:0000313" key="7">
    <source>
        <dbReference type="Proteomes" id="UP001285441"/>
    </source>
</evidence>
<reference evidence="6" key="1">
    <citation type="journal article" date="2023" name="Mol. Phylogenet. Evol.">
        <title>Genome-scale phylogeny and comparative genomics of the fungal order Sordariales.</title>
        <authorList>
            <person name="Hensen N."/>
            <person name="Bonometti L."/>
            <person name="Westerberg I."/>
            <person name="Brannstrom I.O."/>
            <person name="Guillou S."/>
            <person name="Cros-Aarteil S."/>
            <person name="Calhoun S."/>
            <person name="Haridas S."/>
            <person name="Kuo A."/>
            <person name="Mondo S."/>
            <person name="Pangilinan J."/>
            <person name="Riley R."/>
            <person name="LaButti K."/>
            <person name="Andreopoulos B."/>
            <person name="Lipzen A."/>
            <person name="Chen C."/>
            <person name="Yan M."/>
            <person name="Daum C."/>
            <person name="Ng V."/>
            <person name="Clum A."/>
            <person name="Steindorff A."/>
            <person name="Ohm R.A."/>
            <person name="Martin F."/>
            <person name="Silar P."/>
            <person name="Natvig D.O."/>
            <person name="Lalanne C."/>
            <person name="Gautier V."/>
            <person name="Ament-Velasquez S.L."/>
            <person name="Kruys A."/>
            <person name="Hutchinson M.I."/>
            <person name="Powell A.J."/>
            <person name="Barry K."/>
            <person name="Miller A.N."/>
            <person name="Grigoriev I.V."/>
            <person name="Debuchy R."/>
            <person name="Gladieux P."/>
            <person name="Hiltunen Thoren M."/>
            <person name="Johannesson H."/>
        </authorList>
    </citation>
    <scope>NUCLEOTIDE SEQUENCE</scope>
    <source>
        <strain evidence="6">CBS 232.78</strain>
    </source>
</reference>
<dbReference type="GO" id="GO:0006298">
    <property type="term" value="P:mismatch repair"/>
    <property type="evidence" value="ECO:0007669"/>
    <property type="project" value="InterPro"/>
</dbReference>
<dbReference type="Pfam" id="PF00488">
    <property type="entry name" value="MutS_V"/>
    <property type="match status" value="1"/>
</dbReference>
<dbReference type="Gene3D" id="3.40.50.300">
    <property type="entry name" value="P-loop containing nucleotide triphosphate hydrolases"/>
    <property type="match status" value="2"/>
</dbReference>
<gene>
    <name evidence="6" type="ORF">B0H63DRAFT_499050</name>
</gene>
<feature type="domain" description="DNA mismatch repair proteins mutS family" evidence="5">
    <location>
        <begin position="655"/>
        <end position="671"/>
    </location>
</feature>
<dbReference type="GO" id="GO:0005634">
    <property type="term" value="C:nucleus"/>
    <property type="evidence" value="ECO:0007669"/>
    <property type="project" value="TreeGrafter"/>
</dbReference>
<dbReference type="InterPro" id="IPR027417">
    <property type="entry name" value="P-loop_NTPase"/>
</dbReference>
<sequence>MAVDMRRDGRVGCAYFVAIDGALFLEEDVGMGGTELVETLILRVQPTTILIPNRAPQDLAQLLERHALGFSEDETEDSDQNRHFILRYLTSAEFDYEIGKEVLASVDLGSPIPNPVRVIGPEDDSADYIGSSRHHRLMRLAGIINLESHLSVGCAGAVLSDLERRIMIENEGPNAEAFQAKSMAMNTPADTMLVSADTLTSLQILLPEVHPNPRIQSSNRSQHKLNAGLSISGLFQSLASTVMGKSRIRQMLLQPSTNIELITERQRVIAVLLLDQNAELASSMRKLLRKIKHPKTMLRYIRGRVDRNRGQLSPRLGDWMALLRFSMASTQLKEAVSSLSRTDEAPLFSKICEGIDSQAFEAIGNLIVHTLDFKLSGENGHTEINKGVSTTLDKLEQKLATVVQLLPALQQAASSYIPRWAVQHIQHCTIMSQLGFLLAVTRNPETGQGVYNGKELADDNWEIVFATKDVVYYKTRVMLAFDERYGNVHTDIANEEIKVVLQLSGCIKEFEGTIYQAAALFRELDSLLALASAAERYNWAAPLMTPSNIINIVDGRHPLQELIVPSFIPNDCSIIVGRGSGDPEEGDLIMGDAMEDQETPMIILTSPNNSGKSVYMRQVAIIVYLAHIGSYVPATRATIGVTDRILTRIATRETALLLIDEFGRGTTTDAGSALFGAYLTRFLSLDVERPKVLVGTHLHDIFHCGIIRPEDGVAFVHMDFGHDPEREDPEDQDDVIDRAEQLVRGQNRDEDPEEMCTVRTAEEEEALMEAEKMARRLMTLQVPRRGSANVRSIRDMLREAMYPNSVEVSDASSHSDSYMDLDPGLDLNLDLDSHLDFNSDMDSS</sequence>
<dbReference type="SMART" id="SM00534">
    <property type="entry name" value="MUTSac"/>
    <property type="match status" value="1"/>
</dbReference>
<dbReference type="EMBL" id="JAULSW010000001">
    <property type="protein sequence ID" value="KAK3394536.1"/>
    <property type="molecule type" value="Genomic_DNA"/>
</dbReference>
<keyword evidence="4" id="KW-0238">DNA-binding</keyword>
<dbReference type="SUPFAM" id="SSF52540">
    <property type="entry name" value="P-loop containing nucleoside triphosphate hydrolases"/>
    <property type="match status" value="1"/>
</dbReference>
<dbReference type="GO" id="GO:0030983">
    <property type="term" value="F:mismatched DNA binding"/>
    <property type="evidence" value="ECO:0007669"/>
    <property type="project" value="InterPro"/>
</dbReference>
<dbReference type="InterPro" id="IPR007696">
    <property type="entry name" value="DNA_mismatch_repair_MutS_core"/>
</dbReference>
<dbReference type="Gene3D" id="1.10.1420.10">
    <property type="match status" value="1"/>
</dbReference>
<organism evidence="6 7">
    <name type="scientific">Podospora didyma</name>
    <dbReference type="NCBI Taxonomy" id="330526"/>
    <lineage>
        <taxon>Eukaryota</taxon>
        <taxon>Fungi</taxon>
        <taxon>Dikarya</taxon>
        <taxon>Ascomycota</taxon>
        <taxon>Pezizomycotina</taxon>
        <taxon>Sordariomycetes</taxon>
        <taxon>Sordariomycetidae</taxon>
        <taxon>Sordariales</taxon>
        <taxon>Podosporaceae</taxon>
        <taxon>Podospora</taxon>
    </lineage>
</organism>
<dbReference type="InterPro" id="IPR045076">
    <property type="entry name" value="MutS"/>
</dbReference>
<dbReference type="SUPFAM" id="SSF48334">
    <property type="entry name" value="DNA repair protein MutS, domain III"/>
    <property type="match status" value="1"/>
</dbReference>
<dbReference type="InterPro" id="IPR036187">
    <property type="entry name" value="DNA_mismatch_repair_MutS_sf"/>
</dbReference>
<proteinExistence type="inferred from homology"/>
<reference evidence="6" key="2">
    <citation type="submission" date="2023-06" db="EMBL/GenBank/DDBJ databases">
        <authorList>
            <consortium name="Lawrence Berkeley National Laboratory"/>
            <person name="Haridas S."/>
            <person name="Hensen N."/>
            <person name="Bonometti L."/>
            <person name="Westerberg I."/>
            <person name="Brannstrom I.O."/>
            <person name="Guillou S."/>
            <person name="Cros-Aarteil S."/>
            <person name="Calhoun S."/>
            <person name="Kuo A."/>
            <person name="Mondo S."/>
            <person name="Pangilinan J."/>
            <person name="Riley R."/>
            <person name="LaButti K."/>
            <person name="Andreopoulos B."/>
            <person name="Lipzen A."/>
            <person name="Chen C."/>
            <person name="Yanf M."/>
            <person name="Daum C."/>
            <person name="Ng V."/>
            <person name="Clum A."/>
            <person name="Steindorff A."/>
            <person name="Ohm R."/>
            <person name="Martin F."/>
            <person name="Silar P."/>
            <person name="Natvig D."/>
            <person name="Lalanne C."/>
            <person name="Gautier V."/>
            <person name="Ament-velasquez S.L."/>
            <person name="Kruys A."/>
            <person name="Hutchinson M.I."/>
            <person name="Powell A.J."/>
            <person name="Barry K."/>
            <person name="Miller A.N."/>
            <person name="Grigoriev I.V."/>
            <person name="Debuchy R."/>
            <person name="Gladieux P."/>
            <person name="Thoren M.H."/>
            <person name="Johannesson H."/>
        </authorList>
    </citation>
    <scope>NUCLEOTIDE SEQUENCE</scope>
    <source>
        <strain evidence="6">CBS 232.78</strain>
    </source>
</reference>
<keyword evidence="3" id="KW-0067">ATP-binding</keyword>
<name>A0AAE0U857_9PEZI</name>
<dbReference type="GO" id="GO:0140664">
    <property type="term" value="F:ATP-dependent DNA damage sensor activity"/>
    <property type="evidence" value="ECO:0007669"/>
    <property type="project" value="InterPro"/>
</dbReference>